<dbReference type="PANTHER" id="PTHR12357:SF123">
    <property type="entry name" value="YTH DOMAIN-CONTAINING PROTEIN ECT1"/>
    <property type="match status" value="1"/>
</dbReference>
<dbReference type="AlphaFoldDB" id="A0AAU9S6X6"/>
<accession>A0AAU9S6X6</accession>
<feature type="region of interest" description="Disordered" evidence="5">
    <location>
        <begin position="414"/>
        <end position="433"/>
    </location>
</feature>
<dbReference type="GO" id="GO:0003729">
    <property type="term" value="F:mRNA binding"/>
    <property type="evidence" value="ECO:0007669"/>
    <property type="project" value="UniProtKB-UniRule"/>
</dbReference>
<feature type="domain" description="YTH" evidence="6">
    <location>
        <begin position="250"/>
        <end position="387"/>
    </location>
</feature>
<dbReference type="InterPro" id="IPR007275">
    <property type="entry name" value="YTH_domain"/>
</dbReference>
<dbReference type="Pfam" id="PF04146">
    <property type="entry name" value="YTH"/>
    <property type="match status" value="1"/>
</dbReference>
<dbReference type="GO" id="GO:0061157">
    <property type="term" value="P:mRNA destabilization"/>
    <property type="evidence" value="ECO:0007669"/>
    <property type="project" value="TreeGrafter"/>
</dbReference>
<dbReference type="FunFam" id="3.10.590.10:FF:000001">
    <property type="entry name" value="YTH domain family 1, isoform CRA_a"/>
    <property type="match status" value="1"/>
</dbReference>
<keyword evidence="8" id="KW-1185">Reference proteome</keyword>
<dbReference type="InterPro" id="IPR045168">
    <property type="entry name" value="YTH_prot"/>
</dbReference>
<dbReference type="PROSITE" id="PS50882">
    <property type="entry name" value="YTH"/>
    <property type="match status" value="1"/>
</dbReference>
<dbReference type="GO" id="GO:1990247">
    <property type="term" value="F:N6-methyladenosine-containing RNA reader activity"/>
    <property type="evidence" value="ECO:0007669"/>
    <property type="project" value="UniProtKB-UniRule"/>
</dbReference>
<reference evidence="7 8" key="1">
    <citation type="submission" date="2022-03" db="EMBL/GenBank/DDBJ databases">
        <authorList>
            <person name="Nunn A."/>
            <person name="Chopra R."/>
            <person name="Nunn A."/>
            <person name="Contreras Garrido A."/>
        </authorList>
    </citation>
    <scope>NUCLEOTIDE SEQUENCE [LARGE SCALE GENOMIC DNA]</scope>
</reference>
<dbReference type="CDD" id="cd21134">
    <property type="entry name" value="YTH"/>
    <property type="match status" value="1"/>
</dbReference>
<gene>
    <name evidence="7" type="ORF">TAV2_LOCUS9885</name>
</gene>
<evidence type="ECO:0000259" key="6">
    <source>
        <dbReference type="PROSITE" id="PS50882"/>
    </source>
</evidence>
<dbReference type="EMBL" id="OU466859">
    <property type="protein sequence ID" value="CAH2055154.1"/>
    <property type="molecule type" value="Genomic_DNA"/>
</dbReference>
<evidence type="ECO:0000256" key="3">
    <source>
        <dbReference type="ARBA" id="ARBA00022884"/>
    </source>
</evidence>
<evidence type="ECO:0000313" key="8">
    <source>
        <dbReference type="Proteomes" id="UP000836841"/>
    </source>
</evidence>
<dbReference type="GO" id="GO:0005737">
    <property type="term" value="C:cytoplasm"/>
    <property type="evidence" value="ECO:0007669"/>
    <property type="project" value="UniProtKB-SubCell"/>
</dbReference>
<proteinExistence type="inferred from homology"/>
<keyword evidence="2" id="KW-0963">Cytoplasm</keyword>
<comment type="function">
    <text evidence="4">Specifically recognizes and binds N6-methyladenosine (m6A)-containing RNAs, and regulates mRNA stability. M6A is a modification present at internal sites of mRNAs and some non-coding RNAs and plays a role in mRNA stability and processing.</text>
</comment>
<dbReference type="Gene3D" id="3.10.590.10">
    <property type="entry name" value="ph1033 like domains"/>
    <property type="match status" value="1"/>
</dbReference>
<evidence type="ECO:0000313" key="7">
    <source>
        <dbReference type="EMBL" id="CAH2055154.1"/>
    </source>
</evidence>
<evidence type="ECO:0000256" key="2">
    <source>
        <dbReference type="ARBA" id="ARBA00022490"/>
    </source>
</evidence>
<evidence type="ECO:0000256" key="4">
    <source>
        <dbReference type="RuleBase" id="RU369095"/>
    </source>
</evidence>
<name>A0AAU9S6X6_THLAR</name>
<evidence type="ECO:0000256" key="5">
    <source>
        <dbReference type="SAM" id="MobiDB-lite"/>
    </source>
</evidence>
<evidence type="ECO:0000256" key="1">
    <source>
        <dbReference type="ARBA" id="ARBA00004496"/>
    </source>
</evidence>
<organism evidence="7 8">
    <name type="scientific">Thlaspi arvense</name>
    <name type="common">Field penny-cress</name>
    <dbReference type="NCBI Taxonomy" id="13288"/>
    <lineage>
        <taxon>Eukaryota</taxon>
        <taxon>Viridiplantae</taxon>
        <taxon>Streptophyta</taxon>
        <taxon>Embryophyta</taxon>
        <taxon>Tracheophyta</taxon>
        <taxon>Spermatophyta</taxon>
        <taxon>Magnoliopsida</taxon>
        <taxon>eudicotyledons</taxon>
        <taxon>Gunneridae</taxon>
        <taxon>Pentapetalae</taxon>
        <taxon>rosids</taxon>
        <taxon>malvids</taxon>
        <taxon>Brassicales</taxon>
        <taxon>Brassicaceae</taxon>
        <taxon>Thlaspideae</taxon>
        <taxon>Thlaspi</taxon>
    </lineage>
</organism>
<dbReference type="PANTHER" id="PTHR12357">
    <property type="entry name" value="YTH YT521-B HOMOLOGY DOMAIN-CONTAINING"/>
    <property type="match status" value="1"/>
</dbReference>
<protein>
    <recommendedName>
        <fullName evidence="4">YTH domain-containing family protein</fullName>
    </recommendedName>
</protein>
<sequence length="433" mass="48825">MSGAASSDRLFTSLPLLETADLFQELSLGSDASEVPRNRNKATLQQQHGHVPYGGFTAPSSHGSERRPNMNVGNLLCGGDSVGSYPWGYFPPNYPSGSYQDQRFGYGHNSNPNSFSHLMSPHGSQEAPSFEQFGYNDQLYSNHGLYGLYGNVIDSGHVYGTFGYDSWKLGRGWYPVDGYRKTRSFSYGRGQSEEKADRLNELCRGPRSSDVKNPQGLNSTMLETVKQDVPVVDLQRSYNGENFPETLQNAKFFVIKSYSEDDVHNSIKYGVWSSTPTGNKKLNAAYYEAKENSQECPVYLLFSVNASGQFVGLAEMVGPVDFNKTMEYWQQDKWIGCFPVKWHIIKDVPNSLLRHITLANNENKPVTNSRDTQEVNLEHGTKIIKIFKEHLSKTCILDDFKFYETRQKIIRDKKNKQKKQAFDGTSGETTHLS</sequence>
<dbReference type="Proteomes" id="UP000836841">
    <property type="component" value="Chromosome 3"/>
</dbReference>
<comment type="similarity">
    <text evidence="4">Belongs to the YTHDF family.</text>
</comment>
<comment type="subcellular location">
    <subcellularLocation>
        <location evidence="1">Cytoplasm</location>
    </subcellularLocation>
</comment>
<keyword evidence="3 4" id="KW-0694">RNA-binding</keyword>